<keyword evidence="3" id="KW-1185">Reference proteome</keyword>
<dbReference type="EMBL" id="JACGCI010000203">
    <property type="protein sequence ID" value="KAF6742087.1"/>
    <property type="molecule type" value="Genomic_DNA"/>
</dbReference>
<comment type="caution">
    <text evidence="2">The sequence shown here is derived from an EMBL/GenBank/DDBJ whole genome shotgun (WGS) entry which is preliminary data.</text>
</comment>
<evidence type="ECO:0000313" key="2">
    <source>
        <dbReference type="EMBL" id="KAF6742087.1"/>
    </source>
</evidence>
<gene>
    <name evidence="2" type="ORF">DFP72DRAFT_1054440</name>
</gene>
<dbReference type="AlphaFoldDB" id="A0A8H6H9L5"/>
<feature type="compositionally biased region" description="Low complexity" evidence="1">
    <location>
        <begin position="31"/>
        <end position="41"/>
    </location>
</feature>
<accession>A0A8H6H9L5</accession>
<reference evidence="2 3" key="1">
    <citation type="submission" date="2020-07" db="EMBL/GenBank/DDBJ databases">
        <title>Comparative genomics of pyrophilous fungi reveals a link between fire events and developmental genes.</title>
        <authorList>
            <consortium name="DOE Joint Genome Institute"/>
            <person name="Steindorff A.S."/>
            <person name="Carver A."/>
            <person name="Calhoun S."/>
            <person name="Stillman K."/>
            <person name="Liu H."/>
            <person name="Lipzen A."/>
            <person name="Pangilinan J."/>
            <person name="Labutti K."/>
            <person name="Bruns T.D."/>
            <person name="Grigoriev I.V."/>
        </authorList>
    </citation>
    <scope>NUCLEOTIDE SEQUENCE [LARGE SCALE GENOMIC DNA]</scope>
    <source>
        <strain evidence="2 3">CBS 144469</strain>
    </source>
</reference>
<proteinExistence type="predicted"/>
<evidence type="ECO:0000313" key="3">
    <source>
        <dbReference type="Proteomes" id="UP000521943"/>
    </source>
</evidence>
<feature type="region of interest" description="Disordered" evidence="1">
    <location>
        <begin position="14"/>
        <end position="41"/>
    </location>
</feature>
<sequence>MAYDVAGDGSLTHHIYPNPPIRHGNPGRTTSLPPHSSSSPSVHIKYTLDRKGGGRTISFSHFLFLSVFPRRGWSVQIARRVYPSNTDVSCLGTKIEVLGGELAALGALLNQEALLIAGLCSASLATMGQFRVAQGEHAYRPVNAVLHDRTILKDLKIIPR</sequence>
<organism evidence="2 3">
    <name type="scientific">Ephemerocybe angulata</name>
    <dbReference type="NCBI Taxonomy" id="980116"/>
    <lineage>
        <taxon>Eukaryota</taxon>
        <taxon>Fungi</taxon>
        <taxon>Dikarya</taxon>
        <taxon>Basidiomycota</taxon>
        <taxon>Agaricomycotina</taxon>
        <taxon>Agaricomycetes</taxon>
        <taxon>Agaricomycetidae</taxon>
        <taxon>Agaricales</taxon>
        <taxon>Agaricineae</taxon>
        <taxon>Psathyrellaceae</taxon>
        <taxon>Ephemerocybe</taxon>
    </lineage>
</organism>
<protein>
    <submittedName>
        <fullName evidence="2">Uncharacterized protein</fullName>
    </submittedName>
</protein>
<dbReference type="Proteomes" id="UP000521943">
    <property type="component" value="Unassembled WGS sequence"/>
</dbReference>
<name>A0A8H6H9L5_9AGAR</name>
<evidence type="ECO:0000256" key="1">
    <source>
        <dbReference type="SAM" id="MobiDB-lite"/>
    </source>
</evidence>